<feature type="region of interest" description="Disordered" evidence="1">
    <location>
        <begin position="246"/>
        <end position="286"/>
    </location>
</feature>
<feature type="region of interest" description="Disordered" evidence="1">
    <location>
        <begin position="138"/>
        <end position="166"/>
    </location>
</feature>
<dbReference type="AlphaFoldDB" id="A0ABD1J5R9"/>
<proteinExistence type="predicted"/>
<evidence type="ECO:0008006" key="4">
    <source>
        <dbReference type="Google" id="ProtNLM"/>
    </source>
</evidence>
<feature type="compositionally biased region" description="Basic and acidic residues" evidence="1">
    <location>
        <begin position="154"/>
        <end position="166"/>
    </location>
</feature>
<protein>
    <recommendedName>
        <fullName evidence="4">MADF domain-containing protein</fullName>
    </recommendedName>
</protein>
<reference evidence="2 3" key="1">
    <citation type="submission" date="2024-09" db="EMBL/GenBank/DDBJ databases">
        <title>A chromosome-level genome assembly of Gray's grenadier anchovy, Coilia grayii.</title>
        <authorList>
            <person name="Fu Z."/>
        </authorList>
    </citation>
    <scope>NUCLEOTIDE SEQUENCE [LARGE SCALE GENOMIC DNA]</scope>
    <source>
        <strain evidence="2">G4</strain>
        <tissue evidence="2">Muscle</tissue>
    </source>
</reference>
<evidence type="ECO:0000313" key="3">
    <source>
        <dbReference type="Proteomes" id="UP001591681"/>
    </source>
</evidence>
<evidence type="ECO:0000256" key="1">
    <source>
        <dbReference type="SAM" id="MobiDB-lite"/>
    </source>
</evidence>
<dbReference type="EMBL" id="JBHFQA010000020">
    <property type="protein sequence ID" value="KAL2081645.1"/>
    <property type="molecule type" value="Genomic_DNA"/>
</dbReference>
<name>A0ABD1J5R9_9TELE</name>
<feature type="compositionally biased region" description="Polar residues" evidence="1">
    <location>
        <begin position="248"/>
        <end position="275"/>
    </location>
</feature>
<gene>
    <name evidence="2" type="ORF">ACEWY4_023498</name>
</gene>
<sequence length="286" mass="32367">MDQQKKTVFFSWTELLLRVTLDYKTQKALENIDWDSCVTKYGDILQRFLVEYPLATARQDKDFPHKVEEISKSALTTKLKAIRSKYRQAVDSGRKSGHGRVVLLFFDACEKIWGGSPSTTTLNSGVETADLADVETADCMVSNPPPPDATDSQEVTHDDGTSQPSRRDRLAAHLSTYKSDRLKRKLTSEEHLAAIAQEEILQQMGDSEREFSVTLGRLTDNIERFTASVAEGFALMRQAMYPPPPPNYSQYHLNQFGHTSMSPRTQNPPSSSQQPEFCISQYYEEE</sequence>
<organism evidence="2 3">
    <name type="scientific">Coilia grayii</name>
    <name type="common">Gray's grenadier anchovy</name>
    <dbReference type="NCBI Taxonomy" id="363190"/>
    <lineage>
        <taxon>Eukaryota</taxon>
        <taxon>Metazoa</taxon>
        <taxon>Chordata</taxon>
        <taxon>Craniata</taxon>
        <taxon>Vertebrata</taxon>
        <taxon>Euteleostomi</taxon>
        <taxon>Actinopterygii</taxon>
        <taxon>Neopterygii</taxon>
        <taxon>Teleostei</taxon>
        <taxon>Clupei</taxon>
        <taxon>Clupeiformes</taxon>
        <taxon>Clupeoidei</taxon>
        <taxon>Engraulidae</taxon>
        <taxon>Coilinae</taxon>
        <taxon>Coilia</taxon>
    </lineage>
</organism>
<dbReference type="Proteomes" id="UP001591681">
    <property type="component" value="Unassembled WGS sequence"/>
</dbReference>
<evidence type="ECO:0000313" key="2">
    <source>
        <dbReference type="EMBL" id="KAL2081645.1"/>
    </source>
</evidence>
<keyword evidence="3" id="KW-1185">Reference proteome</keyword>
<comment type="caution">
    <text evidence="2">The sequence shown here is derived from an EMBL/GenBank/DDBJ whole genome shotgun (WGS) entry which is preliminary data.</text>
</comment>
<accession>A0ABD1J5R9</accession>